<evidence type="ECO:0000313" key="3">
    <source>
        <dbReference type="Proteomes" id="UP001215280"/>
    </source>
</evidence>
<dbReference type="AlphaFoldDB" id="A0AAD7MGI4"/>
<evidence type="ECO:0000313" key="2">
    <source>
        <dbReference type="EMBL" id="KAJ7715298.1"/>
    </source>
</evidence>
<organism evidence="2 3">
    <name type="scientific">Mycena maculata</name>
    <dbReference type="NCBI Taxonomy" id="230809"/>
    <lineage>
        <taxon>Eukaryota</taxon>
        <taxon>Fungi</taxon>
        <taxon>Dikarya</taxon>
        <taxon>Basidiomycota</taxon>
        <taxon>Agaricomycotina</taxon>
        <taxon>Agaricomycetes</taxon>
        <taxon>Agaricomycetidae</taxon>
        <taxon>Agaricales</taxon>
        <taxon>Marasmiineae</taxon>
        <taxon>Mycenaceae</taxon>
        <taxon>Mycena</taxon>
    </lineage>
</organism>
<keyword evidence="3" id="KW-1185">Reference proteome</keyword>
<name>A0AAD7MGI4_9AGAR</name>
<keyword evidence="1" id="KW-0732">Signal</keyword>
<feature type="chain" id="PRO_5041944167" evidence="1">
    <location>
        <begin position="23"/>
        <end position="97"/>
    </location>
</feature>
<accession>A0AAD7MGI4</accession>
<comment type="caution">
    <text evidence="2">The sequence shown here is derived from an EMBL/GenBank/DDBJ whole genome shotgun (WGS) entry which is preliminary data.</text>
</comment>
<sequence>MAPLYPTLLFLALVSQFKPNLAKNHAQLQRRQTVNETCTRFCTPEILALENEDGNNANATTCTDAIAKQFAECTQCQDGYVTVPYGGTHYALQLRKG</sequence>
<feature type="signal peptide" evidence="1">
    <location>
        <begin position="1"/>
        <end position="22"/>
    </location>
</feature>
<proteinExistence type="predicted"/>
<protein>
    <submittedName>
        <fullName evidence="2">Uncharacterized protein</fullName>
    </submittedName>
</protein>
<gene>
    <name evidence="2" type="ORF">DFH07DRAFT_974206</name>
</gene>
<evidence type="ECO:0000256" key="1">
    <source>
        <dbReference type="SAM" id="SignalP"/>
    </source>
</evidence>
<dbReference type="Proteomes" id="UP001215280">
    <property type="component" value="Unassembled WGS sequence"/>
</dbReference>
<dbReference type="EMBL" id="JARJLG010000351">
    <property type="protein sequence ID" value="KAJ7715298.1"/>
    <property type="molecule type" value="Genomic_DNA"/>
</dbReference>
<reference evidence="2" key="1">
    <citation type="submission" date="2023-03" db="EMBL/GenBank/DDBJ databases">
        <title>Massive genome expansion in bonnet fungi (Mycena s.s.) driven by repeated elements and novel gene families across ecological guilds.</title>
        <authorList>
            <consortium name="Lawrence Berkeley National Laboratory"/>
            <person name="Harder C.B."/>
            <person name="Miyauchi S."/>
            <person name="Viragh M."/>
            <person name="Kuo A."/>
            <person name="Thoen E."/>
            <person name="Andreopoulos B."/>
            <person name="Lu D."/>
            <person name="Skrede I."/>
            <person name="Drula E."/>
            <person name="Henrissat B."/>
            <person name="Morin E."/>
            <person name="Kohler A."/>
            <person name="Barry K."/>
            <person name="LaButti K."/>
            <person name="Morin E."/>
            <person name="Salamov A."/>
            <person name="Lipzen A."/>
            <person name="Mereny Z."/>
            <person name="Hegedus B."/>
            <person name="Baldrian P."/>
            <person name="Stursova M."/>
            <person name="Weitz H."/>
            <person name="Taylor A."/>
            <person name="Grigoriev I.V."/>
            <person name="Nagy L.G."/>
            <person name="Martin F."/>
            <person name="Kauserud H."/>
        </authorList>
    </citation>
    <scope>NUCLEOTIDE SEQUENCE</scope>
    <source>
        <strain evidence="2">CBHHK188m</strain>
    </source>
</reference>